<dbReference type="GO" id="GO:0006139">
    <property type="term" value="P:nucleobase-containing compound metabolic process"/>
    <property type="evidence" value="ECO:0007669"/>
    <property type="project" value="InterPro"/>
</dbReference>
<proteinExistence type="predicted"/>
<dbReference type="GO" id="GO:0005524">
    <property type="term" value="F:ATP binding"/>
    <property type="evidence" value="ECO:0007669"/>
    <property type="project" value="InterPro"/>
</dbReference>
<reference evidence="2 3" key="1">
    <citation type="submission" date="2015-04" db="EMBL/GenBank/DDBJ databases">
        <title>The complete genome sequence of the rumen methanogen Methanobrevibacter millerae SM9.</title>
        <authorList>
            <person name="Leahy S.C."/>
            <person name="Kelly W.J."/>
            <person name="Pacheco D.M."/>
            <person name="Li D."/>
            <person name="Altermann E."/>
            <person name="Attwood G.T."/>
        </authorList>
    </citation>
    <scope>NUCLEOTIDE SEQUENCE [LARGE SCALE GENOMIC DNA]</scope>
    <source>
        <strain evidence="2 3">SM9</strain>
    </source>
</reference>
<dbReference type="Proteomes" id="UP000067738">
    <property type="component" value="Chromosome"/>
</dbReference>
<dbReference type="KEGG" id="mmil:sm9_2103"/>
<dbReference type="InterPro" id="IPR006555">
    <property type="entry name" value="ATP-dep_Helicase_C"/>
</dbReference>
<dbReference type="PANTHER" id="PTHR11472">
    <property type="entry name" value="DNA REPAIR DEAD HELICASE RAD3/XP-D SUBFAMILY MEMBER"/>
    <property type="match status" value="1"/>
</dbReference>
<dbReference type="SUPFAM" id="SSF52540">
    <property type="entry name" value="P-loop containing nucleoside triphosphate hydrolases"/>
    <property type="match status" value="1"/>
</dbReference>
<dbReference type="Gene3D" id="3.40.50.300">
    <property type="entry name" value="P-loop containing nucleotide triphosphate hydrolases"/>
    <property type="match status" value="3"/>
</dbReference>
<evidence type="ECO:0000259" key="1">
    <source>
        <dbReference type="SMART" id="SM00491"/>
    </source>
</evidence>
<organism evidence="2 3">
    <name type="scientific">Methanobrevibacter millerae</name>
    <dbReference type="NCBI Taxonomy" id="230361"/>
    <lineage>
        <taxon>Archaea</taxon>
        <taxon>Methanobacteriati</taxon>
        <taxon>Methanobacteriota</taxon>
        <taxon>Methanomada group</taxon>
        <taxon>Methanobacteria</taxon>
        <taxon>Methanobacteriales</taxon>
        <taxon>Methanobacteriaceae</taxon>
        <taxon>Methanobrevibacter</taxon>
    </lineage>
</organism>
<protein>
    <submittedName>
        <fullName evidence="2">DNA helicase</fullName>
    </submittedName>
</protein>
<dbReference type="AlphaFoldDB" id="A0A0U2TVU3"/>
<feature type="domain" description="ATP-dependent helicase C-terminal" evidence="1">
    <location>
        <begin position="426"/>
        <end position="543"/>
    </location>
</feature>
<dbReference type="OrthoDB" id="76985at2157"/>
<dbReference type="InterPro" id="IPR045028">
    <property type="entry name" value="DinG/Rad3-like"/>
</dbReference>
<gene>
    <name evidence="2" type="ORF">sm9_2103</name>
</gene>
<evidence type="ECO:0000313" key="3">
    <source>
        <dbReference type="Proteomes" id="UP000067738"/>
    </source>
</evidence>
<dbReference type="PATRIC" id="fig|230361.4.peg.2175"/>
<name>A0A0U2TVU3_9EURY</name>
<sequence length="563" mass="65894">MIFNKHYCEYLVSGIKLNENNNYSNLDWMIHWSLTGHHPRNTQIKLINKINHAIGEGYKNIILEAGTGIGKSAIATTLANMYEDSYILTMTKQLQEQYLHDFGDMLVEIKGKGNYKCNYKGNCDFCLKSEYNLAKCKDCDYQIAFRKAKQAENVITNYDFMYRVGVDNQLLDSRQLLILDEAHNLERKMLMLSSHVLNREYISTKFGIDIFEALMKKEKSYSYIKNKSQYWIDLCSELMKKCGENIEKIEGTGKDVQVTLDEFENNVSKYSEVDYVEKQILESDLKEFNSIRLGLEGGDLIIDLPDFKQIKENKMDISAEFKPYSVSDATQNLLDFGNTRIFLTGTLGDMEKFCQWNNINPDNTYYIYEKSPFKVSNRPIFKEFVGNMSGYRNGVPNWRNKRAILKIKEIINRYPNQKGVIHTSSNEQAFWIMDNLKEYDLLFVGGETRNEVLREFNETEDDAILIGASIKDGVDLKDDLCRFQIIFKIPYPQLNEQVKYRKSLDSSWYFYQAVMALMQAYGRGIRDKDDYCDMYIIDSNFKFLFDYNKSFFNEYFIEALKNK</sequence>
<keyword evidence="2" id="KW-0347">Helicase</keyword>
<accession>A0A0U2TVU3</accession>
<dbReference type="InterPro" id="IPR027417">
    <property type="entry name" value="P-loop_NTPase"/>
</dbReference>
<dbReference type="GO" id="GO:0003677">
    <property type="term" value="F:DNA binding"/>
    <property type="evidence" value="ECO:0007669"/>
    <property type="project" value="InterPro"/>
</dbReference>
<dbReference type="Pfam" id="PF13307">
    <property type="entry name" value="Helicase_C_2"/>
    <property type="match status" value="1"/>
</dbReference>
<keyword evidence="2" id="KW-0067">ATP-binding</keyword>
<evidence type="ECO:0000313" key="2">
    <source>
        <dbReference type="EMBL" id="ALT69859.1"/>
    </source>
</evidence>
<dbReference type="GO" id="GO:0003678">
    <property type="term" value="F:DNA helicase activity"/>
    <property type="evidence" value="ECO:0007669"/>
    <property type="project" value="TreeGrafter"/>
</dbReference>
<dbReference type="InterPro" id="IPR006935">
    <property type="entry name" value="Helicase/UvrB_N"/>
</dbReference>
<dbReference type="EMBL" id="CP011266">
    <property type="protein sequence ID" value="ALT69859.1"/>
    <property type="molecule type" value="Genomic_DNA"/>
</dbReference>
<keyword evidence="2" id="KW-0547">Nucleotide-binding</keyword>
<dbReference type="GO" id="GO:0016818">
    <property type="term" value="F:hydrolase activity, acting on acid anhydrides, in phosphorus-containing anhydrides"/>
    <property type="evidence" value="ECO:0007669"/>
    <property type="project" value="InterPro"/>
</dbReference>
<dbReference type="Pfam" id="PF04851">
    <property type="entry name" value="ResIII"/>
    <property type="match status" value="1"/>
</dbReference>
<dbReference type="PANTHER" id="PTHR11472:SF34">
    <property type="entry name" value="REGULATOR OF TELOMERE ELONGATION HELICASE 1"/>
    <property type="match status" value="1"/>
</dbReference>
<keyword evidence="2" id="KW-0378">Hydrolase</keyword>
<dbReference type="SMART" id="SM00491">
    <property type="entry name" value="HELICc2"/>
    <property type="match status" value="1"/>
</dbReference>
<keyword evidence="3" id="KW-1185">Reference proteome</keyword>